<evidence type="ECO:0000313" key="2">
    <source>
        <dbReference type="Proteomes" id="UP001500618"/>
    </source>
</evidence>
<dbReference type="Proteomes" id="UP001500618">
    <property type="component" value="Unassembled WGS sequence"/>
</dbReference>
<evidence type="ECO:0000313" key="1">
    <source>
        <dbReference type="EMBL" id="GAA1701299.1"/>
    </source>
</evidence>
<dbReference type="EMBL" id="BAAANY010000023">
    <property type="protein sequence ID" value="GAA1701299.1"/>
    <property type="molecule type" value="Genomic_DNA"/>
</dbReference>
<keyword evidence="2" id="KW-1185">Reference proteome</keyword>
<protein>
    <submittedName>
        <fullName evidence="1">Uncharacterized protein</fullName>
    </submittedName>
</protein>
<reference evidence="2" key="1">
    <citation type="journal article" date="2019" name="Int. J. Syst. Evol. Microbiol.">
        <title>The Global Catalogue of Microorganisms (GCM) 10K type strain sequencing project: providing services to taxonomists for standard genome sequencing and annotation.</title>
        <authorList>
            <consortium name="The Broad Institute Genomics Platform"/>
            <consortium name="The Broad Institute Genome Sequencing Center for Infectious Disease"/>
            <person name="Wu L."/>
            <person name="Ma J."/>
        </authorList>
    </citation>
    <scope>NUCLEOTIDE SEQUENCE [LARGE SCALE GENOMIC DNA]</scope>
    <source>
        <strain evidence="2">JCM 14718</strain>
    </source>
</reference>
<organism evidence="1 2">
    <name type="scientific">Fodinicola feengrottensis</name>
    <dbReference type="NCBI Taxonomy" id="435914"/>
    <lineage>
        <taxon>Bacteria</taxon>
        <taxon>Bacillati</taxon>
        <taxon>Actinomycetota</taxon>
        <taxon>Actinomycetes</taxon>
        <taxon>Mycobacteriales</taxon>
        <taxon>Fodinicola</taxon>
    </lineage>
</organism>
<name>A0ABP4U9M1_9ACTN</name>
<comment type="caution">
    <text evidence="1">The sequence shown here is derived from an EMBL/GenBank/DDBJ whole genome shotgun (WGS) entry which is preliminary data.</text>
</comment>
<gene>
    <name evidence="1" type="ORF">GCM10009765_58560</name>
</gene>
<accession>A0ABP4U9M1</accession>
<sequence length="133" mass="14866">MQHVYAVESGSYSDYEVTHIFATRELAQDACDKINLDTYNDAEVVERPLLDQPLTVGEIHTVSDSNYDSTPVHNSRRVLRDQTESEEVVSETCKYQTRNGVRTLIHARGSSAVLAHAEYDRLARARAEAAGIV</sequence>
<proteinExistence type="predicted"/>
<dbReference type="RefSeq" id="WP_344313546.1">
    <property type="nucleotide sequence ID" value="NZ_BAAANY010000023.1"/>
</dbReference>